<name>A0A8A1UVW7_STRR1</name>
<reference evidence="1" key="2">
    <citation type="submission" date="2020-01" db="EMBL/GenBank/DDBJ databases">
        <authorList>
            <person name="Algora L."/>
            <person name="Schniete J.K."/>
            <person name="MacFadyen A."/>
            <person name="Hoskisson P.A."/>
            <person name="Hunter I.S."/>
            <person name="Herron P.R."/>
        </authorList>
    </citation>
    <scope>NUCLEOTIDE SEQUENCE</scope>
    <source>
        <strain evidence="1">ATCC 10970</strain>
    </source>
</reference>
<proteinExistence type="predicted"/>
<gene>
    <name evidence="1" type="ORF">SRIM_028025</name>
</gene>
<evidence type="ECO:0000313" key="1">
    <source>
        <dbReference type="EMBL" id="QST83501.1"/>
    </source>
</evidence>
<reference evidence="1" key="3">
    <citation type="journal article" date="2021" name="bioRxiv">
        <title>Bilateral symmetry of linear streptomycete chromosomes.</title>
        <authorList>
            <person name="Algora-Gallardo L."/>
            <person name="Schniete J.K."/>
            <person name="Mark D.R."/>
            <person name="Hunter I.S."/>
            <person name="Herron P.R."/>
        </authorList>
    </citation>
    <scope>NUCLEOTIDE SEQUENCE</scope>
    <source>
        <strain evidence="1">ATCC 10970</strain>
    </source>
</reference>
<dbReference type="Proteomes" id="UP000011074">
    <property type="component" value="Chromosome"/>
</dbReference>
<evidence type="ECO:0000313" key="2">
    <source>
        <dbReference type="Proteomes" id="UP000011074"/>
    </source>
</evidence>
<dbReference type="GeneID" id="66857902"/>
<dbReference type="AlphaFoldDB" id="A0A8A1UVW7"/>
<sequence>MSISNENTAAHRLHTLLQSVRNSGESSLGAAWCKVLDAEWNSGDFVRRHAEVTVLLQMTIRQISSLPERSRLRYERHVADWWGAVMQPLHNWNDGTRAPAIMFNEDKLDHLESAADLISGHLVGSGAAPRATNLEEMSRQCNEWVDLLTAMEDSEINGPVRDALVSQIRHLIWLIENSDLFGTARVAEEASAVIGSLTQAGATLVNVEPGNASRWKKAFLGLIAACVVFNQAAPVFQGAITAGESLVKEISAVAEHISPDGE</sequence>
<accession>A0A8A1UVW7</accession>
<reference evidence="1" key="1">
    <citation type="submission" date="2012-12" db="EMBL/GenBank/DDBJ databases">
        <authorList>
            <person name="Pethick F.E."/>
            <person name="MacFadyen A.C."/>
            <person name="Tang Z."/>
            <person name="Sangal V."/>
            <person name="Tze-Tze L."/>
            <person name="Chu J."/>
            <person name="Guo M."/>
            <person name="Kirby R."/>
            <person name="Hoskisson P.A."/>
            <person name="Herron P.R."/>
            <person name="Hunter I.S."/>
        </authorList>
    </citation>
    <scope>NUCLEOTIDE SEQUENCE</scope>
    <source>
        <strain evidence="1">ATCC 10970</strain>
    </source>
</reference>
<dbReference type="EMBL" id="CP048261">
    <property type="protein sequence ID" value="QST83501.1"/>
    <property type="molecule type" value="Genomic_DNA"/>
</dbReference>
<organism evidence="1 2">
    <name type="scientific">Streptomyces rimosus subsp. rimosus (strain ATCC 10970 / DSM 40260 / JCM 4667 / NRRL 2234)</name>
    <dbReference type="NCBI Taxonomy" id="1265868"/>
    <lineage>
        <taxon>Bacteria</taxon>
        <taxon>Bacillati</taxon>
        <taxon>Actinomycetota</taxon>
        <taxon>Actinomycetes</taxon>
        <taxon>Kitasatosporales</taxon>
        <taxon>Streptomycetaceae</taxon>
        <taxon>Streptomyces</taxon>
    </lineage>
</organism>
<dbReference type="RefSeq" id="WP_129820953.1">
    <property type="nucleotide sequence ID" value="NZ_CP048261.1"/>
</dbReference>
<protein>
    <submittedName>
        <fullName evidence="1">Uncharacterized protein</fullName>
    </submittedName>
</protein>